<evidence type="ECO:0000313" key="3">
    <source>
        <dbReference type="EMBL" id="KKL67287.1"/>
    </source>
</evidence>
<proteinExistence type="predicted"/>
<evidence type="ECO:0000259" key="2">
    <source>
        <dbReference type="Pfam" id="PF14243"/>
    </source>
</evidence>
<dbReference type="Pfam" id="PF14243">
    <property type="entry name" value="R2K_3"/>
    <property type="match status" value="1"/>
</dbReference>
<protein>
    <recommendedName>
        <fullName evidence="2">ATP-grasp domain-containing protein</fullName>
    </recommendedName>
</protein>
<feature type="region of interest" description="Disordered" evidence="1">
    <location>
        <begin position="210"/>
        <end position="232"/>
    </location>
</feature>
<feature type="non-terminal residue" evidence="3">
    <location>
        <position position="1"/>
    </location>
</feature>
<gene>
    <name evidence="3" type="ORF">LCGC14_2136510</name>
</gene>
<name>A0A0F9GW23_9ZZZZ</name>
<dbReference type="EMBL" id="LAZR01026913">
    <property type="protein sequence ID" value="KKL67287.1"/>
    <property type="molecule type" value="Genomic_DNA"/>
</dbReference>
<feature type="compositionally biased region" description="Basic and acidic residues" evidence="1">
    <location>
        <begin position="214"/>
        <end position="232"/>
    </location>
</feature>
<dbReference type="SUPFAM" id="SSF56059">
    <property type="entry name" value="Glutathione synthetase ATP-binding domain-like"/>
    <property type="match status" value="1"/>
</dbReference>
<evidence type="ECO:0000256" key="1">
    <source>
        <dbReference type="SAM" id="MobiDB-lite"/>
    </source>
</evidence>
<dbReference type="InterPro" id="IPR025643">
    <property type="entry name" value="R2K_3"/>
</dbReference>
<dbReference type="AlphaFoldDB" id="A0A0F9GW23"/>
<accession>A0A0F9GW23</accession>
<reference evidence="3" key="1">
    <citation type="journal article" date="2015" name="Nature">
        <title>Complex archaea that bridge the gap between prokaryotes and eukaryotes.</title>
        <authorList>
            <person name="Spang A."/>
            <person name="Saw J.H."/>
            <person name="Jorgensen S.L."/>
            <person name="Zaremba-Niedzwiedzka K."/>
            <person name="Martijn J."/>
            <person name="Lind A.E."/>
            <person name="van Eijk R."/>
            <person name="Schleper C."/>
            <person name="Guy L."/>
            <person name="Ettema T.J."/>
        </authorList>
    </citation>
    <scope>NUCLEOTIDE SEQUENCE</scope>
</reference>
<sequence length="247" mass="29250">TILLPYEKMREVTKTVLYDNEDPPQHWHTYLEKVKASAETIGYPIFIRSDEASNKHDWVHSCYVEKPEDLEAHMFNIVEFVEMQFLSDLVLRGFIVREFMELDVRFTAFNGFPVAREFRFFVKGGRLQCWHPYWFPSAMVEPSTEDYISILAEMENLPETDLEILTGYAEKIAGVLNGYWSIDFCQLADETWAMTDMATGNQSYHFTRCQHTPEQQKEDYPDPYEDTWKRQKEERKALQEKWAVKTP</sequence>
<feature type="domain" description="ATP-grasp" evidence="2">
    <location>
        <begin position="43"/>
        <end position="203"/>
    </location>
</feature>
<organism evidence="3">
    <name type="scientific">marine sediment metagenome</name>
    <dbReference type="NCBI Taxonomy" id="412755"/>
    <lineage>
        <taxon>unclassified sequences</taxon>
        <taxon>metagenomes</taxon>
        <taxon>ecological metagenomes</taxon>
    </lineage>
</organism>
<comment type="caution">
    <text evidence="3">The sequence shown here is derived from an EMBL/GenBank/DDBJ whole genome shotgun (WGS) entry which is preliminary data.</text>
</comment>